<keyword evidence="3" id="KW-1185">Reference proteome</keyword>
<evidence type="ECO:0000313" key="3">
    <source>
        <dbReference type="Proteomes" id="UP000077051"/>
    </source>
</evidence>
<proteinExistence type="predicted"/>
<comment type="caution">
    <text evidence="2">The sequence shown here is derived from an EMBL/GenBank/DDBJ whole genome shotgun (WGS) entry which is preliminary data.</text>
</comment>
<dbReference type="VEuPathDB" id="FungiDB:MUCCIDRAFT_86417"/>
<organism evidence="2 3">
    <name type="scientific">Mucor lusitanicus CBS 277.49</name>
    <dbReference type="NCBI Taxonomy" id="747725"/>
    <lineage>
        <taxon>Eukaryota</taxon>
        <taxon>Fungi</taxon>
        <taxon>Fungi incertae sedis</taxon>
        <taxon>Mucoromycota</taxon>
        <taxon>Mucoromycotina</taxon>
        <taxon>Mucoromycetes</taxon>
        <taxon>Mucorales</taxon>
        <taxon>Mucorineae</taxon>
        <taxon>Mucoraceae</taxon>
        <taxon>Mucor</taxon>
    </lineage>
</organism>
<dbReference type="Proteomes" id="UP000077051">
    <property type="component" value="Unassembled WGS sequence"/>
</dbReference>
<gene>
    <name evidence="2" type="ORF">MUCCIDRAFT_86417</name>
</gene>
<sequence>DLVSLAGGPVSEGRSGASSSTPPVSNAKCLRQVSIKKKLFIDSKALHQRYTNNDISISNLEFKRMSLGFSAILDLTHDDQASVLGRDDYDYLKRKYTASYDVKISRTAPFRWSDVVAIIKLPSLRETWPKLASTHTIPIPKRKNQHDEVLRITRLVLANIIPTKNDFKMVKLVANIIAKILSIPVMETVKENELCTRYLDPLLCGLFDGPDAGVFFRWTNEKSTDDDSSSDRPDVLISRLQGVKWVEQQGFGEAKCASESDNNYLTSIDLITLGMFSKKAIDRQASKEVLTIQAIGISLTFYITIHTHDNLYIMYELAAILISQFK</sequence>
<feature type="region of interest" description="Disordered" evidence="1">
    <location>
        <begin position="1"/>
        <end position="25"/>
    </location>
</feature>
<protein>
    <submittedName>
        <fullName evidence="2">Uncharacterized protein</fullName>
    </submittedName>
</protein>
<dbReference type="OrthoDB" id="2225686at2759"/>
<reference evidence="2 3" key="1">
    <citation type="submission" date="2015-06" db="EMBL/GenBank/DDBJ databases">
        <title>Expansion of signal transduction pathways in fungi by whole-genome duplication.</title>
        <authorList>
            <consortium name="DOE Joint Genome Institute"/>
            <person name="Corrochano L.M."/>
            <person name="Kuo A."/>
            <person name="Marcet-Houben M."/>
            <person name="Polaino S."/>
            <person name="Salamov A."/>
            <person name="Villalobos J.M."/>
            <person name="Alvarez M.I."/>
            <person name="Avalos J."/>
            <person name="Benito E.P."/>
            <person name="Benoit I."/>
            <person name="Burger G."/>
            <person name="Camino L.P."/>
            <person name="Canovas D."/>
            <person name="Cerda-Olmedo E."/>
            <person name="Cheng J.-F."/>
            <person name="Dominguez A."/>
            <person name="Elias M."/>
            <person name="Eslava A.P."/>
            <person name="Glaser F."/>
            <person name="Grimwood J."/>
            <person name="Gutierrez G."/>
            <person name="Heitman J."/>
            <person name="Henrissat B."/>
            <person name="Iturriaga E.A."/>
            <person name="Lang B.F."/>
            <person name="Lavin J.L."/>
            <person name="Lee S."/>
            <person name="Li W."/>
            <person name="Lindquist E."/>
            <person name="Lopez-Garcia S."/>
            <person name="Luque E.M."/>
            <person name="Marcos A.T."/>
            <person name="Martin J."/>
            <person name="Mccluskey K."/>
            <person name="Medina H.R."/>
            <person name="Miralles-Duran A."/>
            <person name="Miyazaki A."/>
            <person name="Munoz-Torres E."/>
            <person name="Oguiza J.A."/>
            <person name="Ohm R."/>
            <person name="Olmedo M."/>
            <person name="Orejas M."/>
            <person name="Ortiz-Castellanos L."/>
            <person name="Pisabarro A.G."/>
            <person name="Rodriguez-Romero J."/>
            <person name="Ruiz-Herrera J."/>
            <person name="Ruiz-Vazquez R."/>
            <person name="Sanz C."/>
            <person name="Schackwitz W."/>
            <person name="Schmutz J."/>
            <person name="Shahriari M."/>
            <person name="Shelest E."/>
            <person name="Silva-Franco F."/>
            <person name="Soanes D."/>
            <person name="Syed K."/>
            <person name="Tagua V.G."/>
            <person name="Talbot N.J."/>
            <person name="Thon M."/>
            <person name="De Vries R.P."/>
            <person name="Wiebenga A."/>
            <person name="Yadav J.S."/>
            <person name="Braun E.L."/>
            <person name="Baker S."/>
            <person name="Garre V."/>
            <person name="Horwitz B."/>
            <person name="Torres-Martinez S."/>
            <person name="Idnurm A."/>
            <person name="Herrera-Estrella A."/>
            <person name="Gabaldon T."/>
            <person name="Grigoriev I.V."/>
        </authorList>
    </citation>
    <scope>NUCLEOTIDE SEQUENCE [LARGE SCALE GENOMIC DNA]</scope>
    <source>
        <strain evidence="2 3">CBS 277.49</strain>
    </source>
</reference>
<evidence type="ECO:0000313" key="2">
    <source>
        <dbReference type="EMBL" id="OAC98264.1"/>
    </source>
</evidence>
<evidence type="ECO:0000256" key="1">
    <source>
        <dbReference type="SAM" id="MobiDB-lite"/>
    </source>
</evidence>
<feature type="non-terminal residue" evidence="2">
    <location>
        <position position="1"/>
    </location>
</feature>
<dbReference type="AlphaFoldDB" id="A0A168H1H7"/>
<dbReference type="EMBL" id="AMYB01000011">
    <property type="protein sequence ID" value="OAC98264.1"/>
    <property type="molecule type" value="Genomic_DNA"/>
</dbReference>
<accession>A0A168H1H7</accession>
<name>A0A168H1H7_MUCCL</name>